<name>A0A0D9VB76_9ORYZ</name>
<dbReference type="EnsemblPlants" id="LPERR02G00620.2">
    <property type="protein sequence ID" value="LPERR02G00620.2"/>
    <property type="gene ID" value="LPERR02G00620"/>
</dbReference>
<evidence type="ECO:0000256" key="3">
    <source>
        <dbReference type="ARBA" id="ARBA00023242"/>
    </source>
</evidence>
<reference evidence="7" key="3">
    <citation type="submission" date="2015-04" db="UniProtKB">
        <authorList>
            <consortium name="EnsemblPlants"/>
        </authorList>
    </citation>
    <scope>IDENTIFICATION</scope>
</reference>
<proteinExistence type="predicted"/>
<dbReference type="PROSITE" id="PS51017">
    <property type="entry name" value="CCT"/>
    <property type="match status" value="1"/>
</dbReference>
<dbReference type="Pfam" id="PF06203">
    <property type="entry name" value="CCT"/>
    <property type="match status" value="1"/>
</dbReference>
<protein>
    <recommendedName>
        <fullName evidence="6">CCT domain-containing protein</fullName>
    </recommendedName>
</protein>
<keyword evidence="3 4" id="KW-0539">Nucleus</keyword>
<reference evidence="8" key="2">
    <citation type="submission" date="2013-12" db="EMBL/GenBank/DDBJ databases">
        <authorList>
            <person name="Yu Y."/>
            <person name="Lee S."/>
            <person name="de Baynast K."/>
            <person name="Wissotski M."/>
            <person name="Liu L."/>
            <person name="Talag J."/>
            <person name="Goicoechea J."/>
            <person name="Angelova A."/>
            <person name="Jetty R."/>
            <person name="Kudrna D."/>
            <person name="Golser W."/>
            <person name="Rivera L."/>
            <person name="Zhang J."/>
            <person name="Wing R."/>
        </authorList>
    </citation>
    <scope>NUCLEOTIDE SEQUENCE</scope>
</reference>
<evidence type="ECO:0000256" key="2">
    <source>
        <dbReference type="ARBA" id="ARBA00022737"/>
    </source>
</evidence>
<keyword evidence="2" id="KW-0677">Repeat</keyword>
<dbReference type="HOGENOM" id="CLU_028225_5_0_1"/>
<evidence type="ECO:0000256" key="4">
    <source>
        <dbReference type="PROSITE-ProRule" id="PRU00357"/>
    </source>
</evidence>
<evidence type="ECO:0000256" key="1">
    <source>
        <dbReference type="ARBA" id="ARBA00004123"/>
    </source>
</evidence>
<feature type="domain" description="CCT" evidence="6">
    <location>
        <begin position="199"/>
        <end position="241"/>
    </location>
</feature>
<feature type="compositionally biased region" description="Polar residues" evidence="5">
    <location>
        <begin position="242"/>
        <end position="252"/>
    </location>
</feature>
<dbReference type="Proteomes" id="UP000032180">
    <property type="component" value="Chromosome 2"/>
</dbReference>
<evidence type="ECO:0000256" key="5">
    <source>
        <dbReference type="SAM" id="MobiDB-lite"/>
    </source>
</evidence>
<evidence type="ECO:0000259" key="6">
    <source>
        <dbReference type="PROSITE" id="PS51017"/>
    </source>
</evidence>
<evidence type="ECO:0000313" key="8">
    <source>
        <dbReference type="Proteomes" id="UP000032180"/>
    </source>
</evidence>
<dbReference type="AlphaFoldDB" id="A0A0D9VB76"/>
<accession>A0A0D9VB76</accession>
<comment type="subcellular location">
    <subcellularLocation>
        <location evidence="1 4">Nucleus</location>
    </subcellularLocation>
</comment>
<organism evidence="7 8">
    <name type="scientific">Leersia perrieri</name>
    <dbReference type="NCBI Taxonomy" id="77586"/>
    <lineage>
        <taxon>Eukaryota</taxon>
        <taxon>Viridiplantae</taxon>
        <taxon>Streptophyta</taxon>
        <taxon>Embryophyta</taxon>
        <taxon>Tracheophyta</taxon>
        <taxon>Spermatophyta</taxon>
        <taxon>Magnoliopsida</taxon>
        <taxon>Liliopsida</taxon>
        <taxon>Poales</taxon>
        <taxon>Poaceae</taxon>
        <taxon>BOP clade</taxon>
        <taxon>Oryzoideae</taxon>
        <taxon>Oryzeae</taxon>
        <taxon>Oryzinae</taxon>
        <taxon>Leersia</taxon>
    </lineage>
</organism>
<dbReference type="PANTHER" id="PTHR31717">
    <property type="entry name" value="ZINC FINGER PROTEIN CONSTANS-LIKE 10"/>
    <property type="match status" value="1"/>
</dbReference>
<dbReference type="GO" id="GO:0005634">
    <property type="term" value="C:nucleus"/>
    <property type="evidence" value="ECO:0007669"/>
    <property type="project" value="UniProtKB-SubCell"/>
</dbReference>
<sequence length="260" mass="29139">MLEDANLGIDGKEMTGTTTTTTITGKEEALLVDNANQQDYFQTWTNSFDSGAFMGPGALQEPSYFDLESYLDPDQKIQPDASLLQPLNTNNTPYVQFPMMDTNINNDIKATHSSSDNIELMQQSSLLQPPLTMNDMSYDQLQMIDTNTSNDASSEFPGVNFQSSSNTGLLGGSSMFDCQDQQVSNVLLPEKSCPDPEKRKRAKDRYLLKRLNRRFDKQIMYASRKATADTRKRVRGRFVKASSEQASSPSDNKQLKHETN</sequence>
<dbReference type="InterPro" id="IPR010402">
    <property type="entry name" value="CCT_domain"/>
</dbReference>
<reference evidence="7 8" key="1">
    <citation type="submission" date="2012-08" db="EMBL/GenBank/DDBJ databases">
        <title>Oryza genome evolution.</title>
        <authorList>
            <person name="Wing R.A."/>
        </authorList>
    </citation>
    <scope>NUCLEOTIDE SEQUENCE</scope>
</reference>
<evidence type="ECO:0000313" key="7">
    <source>
        <dbReference type="EnsemblPlants" id="LPERR02G00620.2"/>
    </source>
</evidence>
<dbReference type="PANTHER" id="PTHR31717:SF45">
    <property type="entry name" value="ZINC FINGER PROTEIN CONSTANS-LIKE 14-RELATED"/>
    <property type="match status" value="1"/>
</dbReference>
<dbReference type="Gramene" id="LPERR02G00620.2">
    <property type="protein sequence ID" value="LPERR02G00620.2"/>
    <property type="gene ID" value="LPERR02G00620"/>
</dbReference>
<keyword evidence="8" id="KW-1185">Reference proteome</keyword>
<feature type="region of interest" description="Disordered" evidence="5">
    <location>
        <begin position="224"/>
        <end position="260"/>
    </location>
</feature>